<comment type="subcellular location">
    <subcellularLocation>
        <location evidence="1">Nucleus</location>
    </subcellularLocation>
</comment>
<feature type="compositionally biased region" description="Pro residues" evidence="6">
    <location>
        <begin position="187"/>
        <end position="206"/>
    </location>
</feature>
<evidence type="ECO:0000313" key="8">
    <source>
        <dbReference type="EMBL" id="BES98464.1"/>
    </source>
</evidence>
<proteinExistence type="inferred from homology"/>
<evidence type="ECO:0000256" key="5">
    <source>
        <dbReference type="ARBA" id="ARBA00023242"/>
    </source>
</evidence>
<feature type="compositionally biased region" description="Acidic residues" evidence="6">
    <location>
        <begin position="342"/>
        <end position="355"/>
    </location>
</feature>
<keyword evidence="4" id="KW-0508">mRNA splicing</keyword>
<sequence>MDAKASDPLELLFFDTFSHEINEEINLDLVQFPKPVFIGEIRIIPLGARVQADFPGGVRLGATNPSQFKIEFFINDLNKPGASSFQHLGAIDYNQNGNIHFECSRDQFISTDGLVLRGWYTTITLAVYGNLTKTTSPEPRPEMPTVEWLQHHQMDSVDTSYVPAESVPTHYGSYPVQDNPMEQEPVYSPPIRQPPPYPWPQAPPPMHTEQYERKEMYEAGSWSRRDESQHWDQRRKERHQDQYSRYDRGRPEDQSPEYDEHVSSDYATSRGSGGSQDYYGKRPKWNRDWQGNNQTPEGVIAIPMALSAKRPHTPPAPAAQPECSPSQGTQHAFAVSPGDVESISEGDIPEAEGLEDNTKSPPTPAGNDNPAASSPRQPFEPLSDDEIIDDQDVELDLSEFAEDPLKSFNVYSHSIPKLQVFPDPAYSVCEAACKKFQGLTTAEGGALLDAVNSVPSLEENKEAWVEAASHVTSMIVNSLPHVATEIRDKLMDKLVEWVAFGLSFDEAYKQPRPAMKLRHIKVGIKLVETICECGEEFTRKMIVGADCQSLLLSLFHCECMALVIKLMILRALDATLRYKSCVRLFVEKNKKGTNGYEQLLDMLQTNHHARIKFALNSLIHKLHLYDLIIKLRSSCLQVEKELAIHKNEDGEIDDNFKCDEEFYSCALEEIFRTFVNAKMLLTQPKRFLPVGTQFEINTIDFPDPYPAVFRYFRFGELLKNFVILLNLPSHSVIMPINNMIAELLETDNGMRFLCSSDEINDIISLLCGSLTKNTLRVNPTLGLHLAYRLRALSYLDELSAFDIESAEPDSAPMLEVLQGLYNLTLANIGNIGKSSVVHVVSQAGYLDILLKLIKKKETKKRSPSRGYVSDIISLCFKFTSSVTFAQKYCTEICDLVAANFPEMQDVQLWLKPYKDMSNEVAAACEILKSSVDSCTALPPKIICAIRLLKFLSIPKSDRDLCPMQFDGEYDELKYKFNVLQIYSLDGLTSLTLMLQKLTKHYEQPYLYSSRLIGRQGLLLVAFVLPAVQLLRRMLIYVIQVRNTEFKDLTAVPVLLQTFALMQAVPINGQAHTDALRVCREIVETLLAYTQPIYSKDSSENDALNKSLWTQMMSEVLKYTIEYPTNFVSGLMVLSELLPLPLPLQCRVALLPAEATKLANSRRLWSAHLHSLSSLLESMIALTSMSNCHPLLQILRRVCVQLSDLAAPTAQIVVRTLCDAILPLLEPPKMDSSLPRLLNFLARLMTHGSIKATFLFIVNTIEKYQSMITLMTDIFKIGSTKVEWEQSQECLASILLSISDTEISLVPPTSFSPETHICHALPSREALHTVCNALLDHLLQPTSYNTCLTAMRTFILLVEHDFGFFHVKQTYDKRPSAIHNLFARINKEWSKDNHDLLATLSATLDFLRALACLEGVEYSLRKNSYTLPEMLHLIQWTQTPGHPLHSIEENLKGIVEEDETLEPLLENVSSFIKILDEDQVTPVQPREILEPQLPACQPLLAQFALRNVYVLGQEIHEERLAASYWLAPPNPDEPETESDLVLVDLGEIAQKDLNGFNHAEAMSQLFHRKSEGATQNTREEKKVLPCEDTSKKSYPAPARGRNLRTVCGVGRTDTFRSRPPNTSRPPSLHVDDFVALETCGGPPLGRPANLSSEKVVRARGRGRTFGMDRGGRYFGAHPTYHREPVESVWDRGMYGGGPDLLPGGVAGDPGAIGGRFGRSAQQPPHPPPMATWGQGGDSRLQHPPPTDRGHLHPNFFQR</sequence>
<evidence type="ECO:0000256" key="1">
    <source>
        <dbReference type="ARBA" id="ARBA00004123"/>
    </source>
</evidence>
<dbReference type="PANTHER" id="PTHR23185:SF0">
    <property type="entry name" value="PROTEIN VIRILIZER HOMOLOG"/>
    <property type="match status" value="1"/>
</dbReference>
<evidence type="ECO:0000256" key="4">
    <source>
        <dbReference type="ARBA" id="ARBA00023187"/>
    </source>
</evidence>
<organism evidence="8 9">
    <name type="scientific">Nesidiocoris tenuis</name>
    <dbReference type="NCBI Taxonomy" id="355587"/>
    <lineage>
        <taxon>Eukaryota</taxon>
        <taxon>Metazoa</taxon>
        <taxon>Ecdysozoa</taxon>
        <taxon>Arthropoda</taxon>
        <taxon>Hexapoda</taxon>
        <taxon>Insecta</taxon>
        <taxon>Pterygota</taxon>
        <taxon>Neoptera</taxon>
        <taxon>Paraneoptera</taxon>
        <taxon>Hemiptera</taxon>
        <taxon>Heteroptera</taxon>
        <taxon>Panheteroptera</taxon>
        <taxon>Cimicomorpha</taxon>
        <taxon>Miridae</taxon>
        <taxon>Dicyphina</taxon>
        <taxon>Nesidiocoris</taxon>
    </lineage>
</organism>
<gene>
    <name evidence="8" type="ORF">NTJ_11279</name>
</gene>
<evidence type="ECO:0000256" key="6">
    <source>
        <dbReference type="SAM" id="MobiDB-lite"/>
    </source>
</evidence>
<reference evidence="8 9" key="1">
    <citation type="submission" date="2023-09" db="EMBL/GenBank/DDBJ databases">
        <title>Nesidiocoris tenuis whole genome shotgun sequence.</title>
        <authorList>
            <person name="Shibata T."/>
            <person name="Shimoda M."/>
            <person name="Kobayashi T."/>
            <person name="Uehara T."/>
        </authorList>
    </citation>
    <scope>NUCLEOTIDE SEQUENCE [LARGE SCALE GENOMIC DNA]</scope>
    <source>
        <strain evidence="8 9">Japan</strain>
    </source>
</reference>
<feature type="domain" description="Virilizer N-terminal" evidence="7">
    <location>
        <begin position="9"/>
        <end position="259"/>
    </location>
</feature>
<evidence type="ECO:0000256" key="3">
    <source>
        <dbReference type="ARBA" id="ARBA00022664"/>
    </source>
</evidence>
<feature type="region of interest" description="Disordered" evidence="6">
    <location>
        <begin position="163"/>
        <end position="295"/>
    </location>
</feature>
<dbReference type="EMBL" id="AP028917">
    <property type="protein sequence ID" value="BES98464.1"/>
    <property type="molecule type" value="Genomic_DNA"/>
</dbReference>
<protein>
    <submittedName>
        <fullName evidence="8">Primary sex determination, soma</fullName>
    </submittedName>
</protein>
<keyword evidence="3" id="KW-0507">mRNA processing</keyword>
<feature type="region of interest" description="Disordered" evidence="6">
    <location>
        <begin position="309"/>
        <end position="383"/>
    </location>
</feature>
<dbReference type="Pfam" id="PF15912">
    <property type="entry name" value="VIR_N"/>
    <property type="match status" value="1"/>
</dbReference>
<accession>A0ABN7B3N1</accession>
<feature type="compositionally biased region" description="Basic and acidic residues" evidence="6">
    <location>
        <begin position="209"/>
        <end position="263"/>
    </location>
</feature>
<feature type="region of interest" description="Disordered" evidence="6">
    <location>
        <begin position="1713"/>
        <end position="1757"/>
    </location>
</feature>
<evidence type="ECO:0000256" key="2">
    <source>
        <dbReference type="ARBA" id="ARBA00008371"/>
    </source>
</evidence>
<keyword evidence="9" id="KW-1185">Reference proteome</keyword>
<comment type="similarity">
    <text evidence="2">Belongs to the vir family.</text>
</comment>
<name>A0ABN7B3N1_9HEMI</name>
<evidence type="ECO:0000259" key="7">
    <source>
        <dbReference type="Pfam" id="PF15912"/>
    </source>
</evidence>
<evidence type="ECO:0000313" key="9">
    <source>
        <dbReference type="Proteomes" id="UP001307889"/>
    </source>
</evidence>
<dbReference type="InterPro" id="IPR031801">
    <property type="entry name" value="VIR_N"/>
</dbReference>
<dbReference type="Proteomes" id="UP001307889">
    <property type="component" value="Chromosome 9"/>
</dbReference>
<dbReference type="PANTHER" id="PTHR23185">
    <property type="entry name" value="PROTEIN VIRILIZER HOMOLOG"/>
    <property type="match status" value="1"/>
</dbReference>
<keyword evidence="5" id="KW-0539">Nucleus</keyword>
<dbReference type="InterPro" id="IPR026736">
    <property type="entry name" value="Virilizer"/>
</dbReference>